<proteinExistence type="predicted"/>
<dbReference type="EMBL" id="CM026421">
    <property type="protein sequence ID" value="KAG0589576.1"/>
    <property type="molecule type" value="Genomic_DNA"/>
</dbReference>
<organism evidence="2 3">
    <name type="scientific">Ceratodon purpureus</name>
    <name type="common">Fire moss</name>
    <name type="synonym">Dicranum purpureum</name>
    <dbReference type="NCBI Taxonomy" id="3225"/>
    <lineage>
        <taxon>Eukaryota</taxon>
        <taxon>Viridiplantae</taxon>
        <taxon>Streptophyta</taxon>
        <taxon>Embryophyta</taxon>
        <taxon>Bryophyta</taxon>
        <taxon>Bryophytina</taxon>
        <taxon>Bryopsida</taxon>
        <taxon>Dicranidae</taxon>
        <taxon>Pseudoditrichales</taxon>
        <taxon>Ditrichaceae</taxon>
        <taxon>Ceratodon</taxon>
    </lineage>
</organism>
<evidence type="ECO:0000256" key="1">
    <source>
        <dbReference type="SAM" id="SignalP"/>
    </source>
</evidence>
<feature type="signal peptide" evidence="1">
    <location>
        <begin position="1"/>
        <end position="18"/>
    </location>
</feature>
<accession>A0A8T0J3H8</accession>
<reference evidence="2" key="1">
    <citation type="submission" date="2020-06" db="EMBL/GenBank/DDBJ databases">
        <title>WGS assembly of Ceratodon purpureus strain R40.</title>
        <authorList>
            <person name="Carey S.B."/>
            <person name="Jenkins J."/>
            <person name="Shu S."/>
            <person name="Lovell J.T."/>
            <person name="Sreedasyam A."/>
            <person name="Maumus F."/>
            <person name="Tiley G.P."/>
            <person name="Fernandez-Pozo N."/>
            <person name="Barry K."/>
            <person name="Chen C."/>
            <person name="Wang M."/>
            <person name="Lipzen A."/>
            <person name="Daum C."/>
            <person name="Saski C.A."/>
            <person name="Payton A.C."/>
            <person name="Mcbreen J.C."/>
            <person name="Conrad R.E."/>
            <person name="Kollar L.M."/>
            <person name="Olsson S."/>
            <person name="Huttunen S."/>
            <person name="Landis J.B."/>
            <person name="Wickett N.J."/>
            <person name="Johnson M.G."/>
            <person name="Rensing S.A."/>
            <person name="Grimwood J."/>
            <person name="Schmutz J."/>
            <person name="Mcdaniel S.F."/>
        </authorList>
    </citation>
    <scope>NUCLEOTIDE SEQUENCE</scope>
    <source>
        <strain evidence="2">R40</strain>
    </source>
</reference>
<keyword evidence="1" id="KW-0732">Signal</keyword>
<protein>
    <recommendedName>
        <fullName evidence="4">Secreted protein</fullName>
    </recommendedName>
</protein>
<feature type="chain" id="PRO_5035868174" description="Secreted protein" evidence="1">
    <location>
        <begin position="19"/>
        <end position="67"/>
    </location>
</feature>
<name>A0A8T0J3H8_CERPU</name>
<evidence type="ECO:0000313" key="3">
    <source>
        <dbReference type="Proteomes" id="UP000822688"/>
    </source>
</evidence>
<gene>
    <name evidence="2" type="ORF">KC19_1G031100</name>
</gene>
<sequence length="67" mass="7672">MLCFYFLCLLLIWFSMQSSIPDACKREGDSEVGEVEARVREVGDSFERDLCVVTWNSFLVACLSNEI</sequence>
<comment type="caution">
    <text evidence="2">The sequence shown here is derived from an EMBL/GenBank/DDBJ whole genome shotgun (WGS) entry which is preliminary data.</text>
</comment>
<keyword evidence="3" id="KW-1185">Reference proteome</keyword>
<dbReference type="AlphaFoldDB" id="A0A8T0J3H8"/>
<evidence type="ECO:0000313" key="2">
    <source>
        <dbReference type="EMBL" id="KAG0589576.1"/>
    </source>
</evidence>
<dbReference type="Proteomes" id="UP000822688">
    <property type="component" value="Chromosome 1"/>
</dbReference>
<evidence type="ECO:0008006" key="4">
    <source>
        <dbReference type="Google" id="ProtNLM"/>
    </source>
</evidence>